<dbReference type="InterPro" id="IPR002347">
    <property type="entry name" value="SDR_fam"/>
</dbReference>
<dbReference type="GeneID" id="11502018"/>
<evidence type="ECO:0000256" key="2">
    <source>
        <dbReference type="ARBA" id="ARBA00022857"/>
    </source>
</evidence>
<proteinExistence type="inferred from homology"/>
<dbReference type="KEGG" id="tdl:TDEL_0C01030"/>
<organism evidence="4 5">
    <name type="scientific">Torulaspora delbrueckii</name>
    <name type="common">Yeast</name>
    <name type="synonym">Candida colliculosa</name>
    <dbReference type="NCBI Taxonomy" id="4950"/>
    <lineage>
        <taxon>Eukaryota</taxon>
        <taxon>Fungi</taxon>
        <taxon>Dikarya</taxon>
        <taxon>Ascomycota</taxon>
        <taxon>Saccharomycotina</taxon>
        <taxon>Saccharomycetes</taxon>
        <taxon>Saccharomycetales</taxon>
        <taxon>Saccharomycetaceae</taxon>
        <taxon>Torulaspora</taxon>
    </lineage>
</organism>
<comment type="similarity">
    <text evidence="1">Belongs to the short-chain dehydrogenases/reductases (SDR) family.</text>
</comment>
<sequence>MTEPAPSFSRLSTYSGIWQGIYPGKPAYLPQQYPDLTGKTAIVTGANTGIGFEVVKLLYEKNCNVIAVVRTESKGLEAREKILADVKSKGTIGVIGGCDFMDLNTIKSAATKIINVLGDNSLNIIIHNAGLMAPNSDGTSEQGYEAMFSSNVLGPQLLQHFLDDAFLKKDGDLKRIVWVSSCTHLMAFREYGINWENPTFKDVPIEKRPDHQTLYGQSKAANILQAKAWATKKADMVTDIGCVSVSCFPGILRTQLTRGWGSLTKRMISWMGYDSVYGAYSELFAALSPKLTTNDQGAYIIPFGQVGEPRTDVKAGLTNGTDLKMWDMVEDMIKPFF</sequence>
<dbReference type="SUPFAM" id="SSF51735">
    <property type="entry name" value="NAD(P)-binding Rossmann-fold domains"/>
    <property type="match status" value="1"/>
</dbReference>
<evidence type="ECO:0008006" key="6">
    <source>
        <dbReference type="Google" id="ProtNLM"/>
    </source>
</evidence>
<evidence type="ECO:0000256" key="3">
    <source>
        <dbReference type="ARBA" id="ARBA00023002"/>
    </source>
</evidence>
<dbReference type="STRING" id="1076872.G8ZR50"/>
<evidence type="ECO:0000313" key="4">
    <source>
        <dbReference type="EMBL" id="CCE90992.1"/>
    </source>
</evidence>
<dbReference type="HOGENOM" id="CLU_010194_44_6_1"/>
<keyword evidence="3" id="KW-0560">Oxidoreductase</keyword>
<dbReference type="Gene3D" id="3.40.50.720">
    <property type="entry name" value="NAD(P)-binding Rossmann-like Domain"/>
    <property type="match status" value="1"/>
</dbReference>
<gene>
    <name evidence="4" type="primary">TDEL0C01030</name>
    <name evidence="4" type="ORF">TDEL_0C01030</name>
</gene>
<keyword evidence="5" id="KW-1185">Reference proteome</keyword>
<dbReference type="OrthoDB" id="191139at2759"/>
<dbReference type="Pfam" id="PF00106">
    <property type="entry name" value="adh_short"/>
    <property type="match status" value="1"/>
</dbReference>
<dbReference type="Proteomes" id="UP000005627">
    <property type="component" value="Chromosome 3"/>
</dbReference>
<dbReference type="eggNOG" id="KOG1208">
    <property type="taxonomic scope" value="Eukaryota"/>
</dbReference>
<dbReference type="AlphaFoldDB" id="G8ZR50"/>
<evidence type="ECO:0000313" key="5">
    <source>
        <dbReference type="Proteomes" id="UP000005627"/>
    </source>
</evidence>
<name>G8ZR50_TORDE</name>
<dbReference type="EMBL" id="HE616744">
    <property type="protein sequence ID" value="CCE90992.1"/>
    <property type="molecule type" value="Genomic_DNA"/>
</dbReference>
<protein>
    <recommendedName>
        <fullName evidence="6">Ketoreductase (KR) domain-containing protein</fullName>
    </recommendedName>
</protein>
<dbReference type="PANTHER" id="PTHR24320">
    <property type="entry name" value="RETINOL DEHYDROGENASE"/>
    <property type="match status" value="1"/>
</dbReference>
<dbReference type="InParanoid" id="G8ZR50"/>
<dbReference type="InterPro" id="IPR036291">
    <property type="entry name" value="NAD(P)-bd_dom_sf"/>
</dbReference>
<accession>G8ZR50</accession>
<dbReference type="RefSeq" id="XP_003680203.1">
    <property type="nucleotide sequence ID" value="XM_003680155.1"/>
</dbReference>
<dbReference type="PANTHER" id="PTHR24320:SF236">
    <property type="entry name" value="SHORT-CHAIN DEHYDROGENASE-RELATED"/>
    <property type="match status" value="1"/>
</dbReference>
<evidence type="ECO:0000256" key="1">
    <source>
        <dbReference type="ARBA" id="ARBA00006484"/>
    </source>
</evidence>
<reference evidence="4 5" key="1">
    <citation type="journal article" date="2011" name="Proc. Natl. Acad. Sci. U.S.A.">
        <title>Evolutionary erosion of yeast sex chromosomes by mating-type switching accidents.</title>
        <authorList>
            <person name="Gordon J.L."/>
            <person name="Armisen D."/>
            <person name="Proux-Wera E."/>
            <person name="Oheigeartaigh S.S."/>
            <person name="Byrne K.P."/>
            <person name="Wolfe K.H."/>
        </authorList>
    </citation>
    <scope>NUCLEOTIDE SEQUENCE [LARGE SCALE GENOMIC DNA]</scope>
    <source>
        <strain evidence="5">ATCC 10662 / CBS 1146 / NBRC 0425 / NCYC 2629 / NRRL Y-866</strain>
    </source>
</reference>
<dbReference type="PRINTS" id="PR00081">
    <property type="entry name" value="GDHRDH"/>
</dbReference>
<keyword evidence="2" id="KW-0521">NADP</keyword>
<dbReference type="GO" id="GO:0016491">
    <property type="term" value="F:oxidoreductase activity"/>
    <property type="evidence" value="ECO:0007669"/>
    <property type="project" value="UniProtKB-KW"/>
</dbReference>